<keyword evidence="4" id="KW-1185">Reference proteome</keyword>
<keyword evidence="1" id="KW-0472">Membrane</keyword>
<sequence length="1513" mass="169669">MGVAQNESKSFAQYTDTELTNIIKLNPNISSSAPNDLICLHNVENNSFISITSATSKGTSNELWLTFKNLPISNNLVLLIFPWLVSNKEAFGARGISRFSTTTSKPPNPEYRPNKSFCPNEPDPTNSWMNSLNKTSQFWVRNTVLELKECTTDIPICAQNPQELYYIKLVGDISLANGTGCLNFKTVSYKNHEYTIDQPNGYEICFNGSDTVSTVPLTYHSIAYNQYESITTTNILSRAFQTKSSIVSFEALDKYLNDFRAGIYTDIQTGSDVFLTGVGIPFTLNSTVTARWLVLNYPNLNMVFKTGTTIHIYISINKYIERYYVNEENICPVGSKRSQWGLYTPSSHTVRTYNLPYQVYKMENGTNIQRSLLVTVDNSTVSINQSSIFTQNLHLNFNFEESNNPVDLSNNYFLLENSKKVENMLIISKQYFGTNPNQIGFDQASFYNQENFCSNAFGTGLSNQISHFIQNGKNTINYFLSNFPNFKRVFFDSNTIKAESYKDIGPFSMYIKASSINFKEPLVFNSTISVQPIPDDEKPCEGSLRFSIVNQGTDTGIFNFDVDCDKNDVTYEVQSTRLTIQASKTAHFYMYIQNSKYPEIKCTAFVTIGRQDLWSNVSKYAELKFIVPPFVGCTIIDPCKGPIGEPVLQSNGTIDMSQWYRNKHFTQTMLVESTVSNQGNGSAQVISRITCQTSGPSIIFYKDGMSSKTFYLLAGNSSKVSFQLIAQPTDNLASVPVNCEISTIFSTQSICWKNPNQTVIQPFTTSLPYDKCVNLYNPSHEPYIYSFNEWSNGTVSNVLTASPTWLSYAGNPPSLPQYHIDLVQPNQYNQDSIRNSTIPLHVGNFGFDITNGGGSTASYNVFMQCPNEIVLLQYNKTIDLDAGQTIRVILQGITYASNQKSYQVACSMNITILNSQECWTTMGKSFYQSFLPVAVPYNPCAGNYLEISLNSNTTTMVMGDWKLQNLTHYSRVVYFTISNSLYGESLLKTLIQCSTPGVSVVNRVESVNCYLGPRGTCTLTYRITSPPTNIQGSKIDCLVSANINTTGTCMSNLGKTYSKVLQLDYPYDECFNSSANEIYISIPAKSVNIGSWLLQDESIFYNLNTTNPENNPQNAPIATYKSTVLSTIKNNGNGNGSIEADIITLNPRVQLLLNESLLQCHLSPQGECTFTMTFIYSLGPLDKEINSSIHFEYSVVSPNTCWTGTNKTVSSNVTLKLPRYPCLQISQGSLVFESPIVEAFPNIYNIPENILNVDTTPIYINEYTNIYESNVTINVLNRGDSLMYVFLNVKCVNAPHLNYIQLYDVDKNATLIQSGEIHQFDIKLLFHSTSKEKKVVCTATLDINSQQCWYKSSKKLYQRFAIPPQPIPFNVPKSKQSPMDSALDGLFFTVISLIGLTILTWVIWNRKKLKSLLKQLLSKLYPNSKFISKAKQSVSSIIPGITVILPLPVCPSCAKSFDPKETNVCTLCSPNTHIHCGVIYCRNIYHPLLDQYHLAQVINNSNNIPKMGDFSFE</sequence>
<comment type="caution">
    <text evidence="3">The sequence shown here is derived from an EMBL/GenBank/DDBJ whole genome shotgun (WGS) entry which is preliminary data.</text>
</comment>
<dbReference type="Proteomes" id="UP000076078">
    <property type="component" value="Unassembled WGS sequence"/>
</dbReference>
<dbReference type="Pfam" id="PF10699">
    <property type="entry name" value="HAP2-GCS1"/>
    <property type="match status" value="1"/>
</dbReference>
<reference evidence="3 4" key="1">
    <citation type="submission" date="2015-12" db="EMBL/GenBank/DDBJ databases">
        <title>Dictyostelia acquired genes for synthesis and detection of signals that induce cell-type specialization by lateral gene transfer from prokaryotes.</title>
        <authorList>
            <person name="Gloeckner G."/>
            <person name="Schaap P."/>
        </authorList>
    </citation>
    <scope>NUCLEOTIDE SEQUENCE [LARGE SCALE GENOMIC DNA]</scope>
    <source>
        <strain evidence="3 4">TK</strain>
    </source>
</reference>
<evidence type="ECO:0000256" key="1">
    <source>
        <dbReference type="SAM" id="Phobius"/>
    </source>
</evidence>
<dbReference type="InParanoid" id="A0A152A4T3"/>
<organism evidence="3 4">
    <name type="scientific">Tieghemostelium lacteum</name>
    <name type="common">Slime mold</name>
    <name type="synonym">Dictyostelium lacteum</name>
    <dbReference type="NCBI Taxonomy" id="361077"/>
    <lineage>
        <taxon>Eukaryota</taxon>
        <taxon>Amoebozoa</taxon>
        <taxon>Evosea</taxon>
        <taxon>Eumycetozoa</taxon>
        <taxon>Dictyostelia</taxon>
        <taxon>Dictyosteliales</taxon>
        <taxon>Raperosteliaceae</taxon>
        <taxon>Tieghemostelium</taxon>
    </lineage>
</organism>
<dbReference type="InterPro" id="IPR018928">
    <property type="entry name" value="HAP2/GCS1_dom"/>
</dbReference>
<dbReference type="FunCoup" id="A0A152A4T3">
    <property type="interactions" value="371"/>
</dbReference>
<evidence type="ECO:0000259" key="2">
    <source>
        <dbReference type="Pfam" id="PF10699"/>
    </source>
</evidence>
<feature type="transmembrane region" description="Helical" evidence="1">
    <location>
        <begin position="1385"/>
        <end position="1404"/>
    </location>
</feature>
<dbReference type="OMA" id="GCNIPDP"/>
<keyword evidence="1" id="KW-1133">Transmembrane helix</keyword>
<name>A0A152A4T3_TIELA</name>
<proteinExistence type="predicted"/>
<accession>A0A152A4T3</accession>
<protein>
    <recommendedName>
        <fullName evidence="2">Generative cell specific-1/HAP2 domain-containing protein</fullName>
    </recommendedName>
</protein>
<evidence type="ECO:0000313" key="4">
    <source>
        <dbReference type="Proteomes" id="UP000076078"/>
    </source>
</evidence>
<dbReference type="OrthoDB" id="10492359at2759"/>
<gene>
    <name evidence="3" type="ORF">DLAC_02165</name>
</gene>
<dbReference type="EMBL" id="LODT01000011">
    <property type="protein sequence ID" value="KYR01071.1"/>
    <property type="molecule type" value="Genomic_DNA"/>
</dbReference>
<evidence type="ECO:0000313" key="3">
    <source>
        <dbReference type="EMBL" id="KYR01071.1"/>
    </source>
</evidence>
<keyword evidence="1" id="KW-0812">Transmembrane</keyword>
<feature type="domain" description="Generative cell specific-1/HAP2" evidence="2">
    <location>
        <begin position="367"/>
        <end position="604"/>
    </location>
</feature>